<sequence length="72" mass="7938">MLHALLTAVTTNAQPLTPSICVCDYKCLVLAALHQGILRIIQQYCSSLSFTFPLTRCPDDSTYTPNALLEHT</sequence>
<dbReference type="AlphaFoldDB" id="A0A6H0XZ44"/>
<evidence type="ECO:0000313" key="1">
    <source>
        <dbReference type="EMBL" id="QIW99867.1"/>
    </source>
</evidence>
<accession>A0A6H0XZ44</accession>
<organism evidence="1 2">
    <name type="scientific">Peltaster fructicola</name>
    <dbReference type="NCBI Taxonomy" id="286661"/>
    <lineage>
        <taxon>Eukaryota</taxon>
        <taxon>Fungi</taxon>
        <taxon>Dikarya</taxon>
        <taxon>Ascomycota</taxon>
        <taxon>Pezizomycotina</taxon>
        <taxon>Dothideomycetes</taxon>
        <taxon>Dothideomycetes incertae sedis</taxon>
        <taxon>Peltaster</taxon>
    </lineage>
</organism>
<gene>
    <name evidence="1" type="ORF">AMS68_005385</name>
</gene>
<reference evidence="1 2" key="1">
    <citation type="journal article" date="2016" name="Sci. Rep.">
        <title>Peltaster fructicola genome reveals evolution from an invasive phytopathogen to an ectophytic parasite.</title>
        <authorList>
            <person name="Xu C."/>
            <person name="Chen H."/>
            <person name="Gleason M.L."/>
            <person name="Xu J.R."/>
            <person name="Liu H."/>
            <person name="Zhang R."/>
            <person name="Sun G."/>
        </authorList>
    </citation>
    <scope>NUCLEOTIDE SEQUENCE [LARGE SCALE GENOMIC DNA]</scope>
    <source>
        <strain evidence="1 2">LNHT1506</strain>
    </source>
</reference>
<dbReference type="EMBL" id="CP051142">
    <property type="protein sequence ID" value="QIW99867.1"/>
    <property type="molecule type" value="Genomic_DNA"/>
</dbReference>
<keyword evidence="2" id="KW-1185">Reference proteome</keyword>
<dbReference type="Proteomes" id="UP000503462">
    <property type="component" value="Chromosome 4"/>
</dbReference>
<evidence type="ECO:0000313" key="2">
    <source>
        <dbReference type="Proteomes" id="UP000503462"/>
    </source>
</evidence>
<name>A0A6H0XZ44_9PEZI</name>
<proteinExistence type="predicted"/>
<protein>
    <submittedName>
        <fullName evidence="1">Uncharacterized protein</fullName>
    </submittedName>
</protein>